<feature type="transmembrane region" description="Helical" evidence="7">
    <location>
        <begin position="265"/>
        <end position="289"/>
    </location>
</feature>
<evidence type="ECO:0000313" key="9">
    <source>
        <dbReference type="EMBL" id="OOP69930.1"/>
    </source>
</evidence>
<dbReference type="SUPFAM" id="SSF161098">
    <property type="entry name" value="MetI-like"/>
    <property type="match status" value="1"/>
</dbReference>
<evidence type="ECO:0000313" key="10">
    <source>
        <dbReference type="Proteomes" id="UP000189761"/>
    </source>
</evidence>
<feature type="transmembrane region" description="Helical" evidence="7">
    <location>
        <begin position="29"/>
        <end position="52"/>
    </location>
</feature>
<dbReference type="InterPro" id="IPR000515">
    <property type="entry name" value="MetI-like"/>
</dbReference>
<evidence type="ECO:0000259" key="8">
    <source>
        <dbReference type="PROSITE" id="PS50928"/>
    </source>
</evidence>
<keyword evidence="2 7" id="KW-0813">Transport</keyword>
<accession>A0A8E2ICE7</accession>
<dbReference type="CDD" id="cd06261">
    <property type="entry name" value="TM_PBP2"/>
    <property type="match status" value="1"/>
</dbReference>
<keyword evidence="6 7" id="KW-0472">Membrane</keyword>
<evidence type="ECO:0000256" key="1">
    <source>
        <dbReference type="ARBA" id="ARBA00004651"/>
    </source>
</evidence>
<organism evidence="9 10">
    <name type="scientific">Heyndrickxia oleronia</name>
    <dbReference type="NCBI Taxonomy" id="38875"/>
    <lineage>
        <taxon>Bacteria</taxon>
        <taxon>Bacillati</taxon>
        <taxon>Bacillota</taxon>
        <taxon>Bacilli</taxon>
        <taxon>Bacillales</taxon>
        <taxon>Bacillaceae</taxon>
        <taxon>Heyndrickxia</taxon>
    </lineage>
</organism>
<name>A0A8E2ICE7_9BACI</name>
<comment type="caution">
    <text evidence="9">The sequence shown here is derived from an EMBL/GenBank/DDBJ whole genome shotgun (WGS) entry which is preliminary data.</text>
</comment>
<feature type="transmembrane region" description="Helical" evidence="7">
    <location>
        <begin position="94"/>
        <end position="118"/>
    </location>
</feature>
<evidence type="ECO:0000256" key="3">
    <source>
        <dbReference type="ARBA" id="ARBA00022475"/>
    </source>
</evidence>
<dbReference type="PANTHER" id="PTHR43744:SF3">
    <property type="entry name" value="LACTOSE TRANSPORT SYSTEM PERMEASE PROTEIN LACG"/>
    <property type="match status" value="1"/>
</dbReference>
<keyword evidence="5 7" id="KW-1133">Transmembrane helix</keyword>
<dbReference type="EMBL" id="MTLA01000026">
    <property type="protein sequence ID" value="OOP69930.1"/>
    <property type="molecule type" value="Genomic_DNA"/>
</dbReference>
<proteinExistence type="inferred from homology"/>
<dbReference type="GO" id="GO:0005886">
    <property type="term" value="C:plasma membrane"/>
    <property type="evidence" value="ECO:0007669"/>
    <property type="project" value="UniProtKB-SubCell"/>
</dbReference>
<keyword evidence="3" id="KW-1003">Cell membrane</keyword>
<dbReference type="InterPro" id="IPR035906">
    <property type="entry name" value="MetI-like_sf"/>
</dbReference>
<keyword evidence="10" id="KW-1185">Reference proteome</keyword>
<evidence type="ECO:0000256" key="2">
    <source>
        <dbReference type="ARBA" id="ARBA00022448"/>
    </source>
</evidence>
<feature type="transmembrane region" description="Helical" evidence="7">
    <location>
        <begin position="218"/>
        <end position="238"/>
    </location>
</feature>
<gene>
    <name evidence="9" type="ORF">BWZ43_02505</name>
</gene>
<dbReference type="GO" id="GO:0055085">
    <property type="term" value="P:transmembrane transport"/>
    <property type="evidence" value="ECO:0007669"/>
    <property type="project" value="InterPro"/>
</dbReference>
<comment type="similarity">
    <text evidence="7">Belongs to the binding-protein-dependent transport system permease family.</text>
</comment>
<sequence>MQPTQSNIHSGKDIKPYSKARKPLNKRKIIRYVVSYFFLIIVAVIMIVPFLWSASTALKGQNETIFSFPPQFIPEHITLENFVKVWNTIPIGRYLWNSTVLAFWGVVLPLLFCSLAAFPLARMNFKGKNIVFLTILGTMMIPGEVTMIPIYIILQKLHLIGSYTGVILPGAVSAFGIFLMRQAFMGIPKEIDESAIMDGASTLQIWWHIMMPMVKPMLATLAILSFIGSWNSFLWPLLVLQDPNTYPLTIGLYDLKGAFVSDTRLVSAGAIIALIPILVVFIAFQNYFIKGAYSSAVKG</sequence>
<protein>
    <submittedName>
        <fullName evidence="9">Sugar ABC transporter permease</fullName>
    </submittedName>
</protein>
<feature type="domain" description="ABC transmembrane type-1" evidence="8">
    <location>
        <begin position="95"/>
        <end position="284"/>
    </location>
</feature>
<dbReference type="AlphaFoldDB" id="A0A8E2ICE7"/>
<dbReference type="Pfam" id="PF00528">
    <property type="entry name" value="BPD_transp_1"/>
    <property type="match status" value="1"/>
</dbReference>
<keyword evidence="4 7" id="KW-0812">Transmembrane</keyword>
<feature type="transmembrane region" description="Helical" evidence="7">
    <location>
        <begin position="130"/>
        <end position="154"/>
    </location>
</feature>
<feature type="transmembrane region" description="Helical" evidence="7">
    <location>
        <begin position="160"/>
        <end position="180"/>
    </location>
</feature>
<dbReference type="Proteomes" id="UP000189761">
    <property type="component" value="Unassembled WGS sequence"/>
</dbReference>
<dbReference type="PROSITE" id="PS50928">
    <property type="entry name" value="ABC_TM1"/>
    <property type="match status" value="1"/>
</dbReference>
<comment type="subcellular location">
    <subcellularLocation>
        <location evidence="1 7">Cell membrane</location>
        <topology evidence="1 7">Multi-pass membrane protein</topology>
    </subcellularLocation>
</comment>
<dbReference type="PANTHER" id="PTHR43744">
    <property type="entry name" value="ABC TRANSPORTER PERMEASE PROTEIN MG189-RELATED-RELATED"/>
    <property type="match status" value="1"/>
</dbReference>
<evidence type="ECO:0000256" key="7">
    <source>
        <dbReference type="RuleBase" id="RU363032"/>
    </source>
</evidence>
<dbReference type="Gene3D" id="1.10.3720.10">
    <property type="entry name" value="MetI-like"/>
    <property type="match status" value="1"/>
</dbReference>
<dbReference type="RefSeq" id="WP_078109371.1">
    <property type="nucleotide sequence ID" value="NZ_CP065424.1"/>
</dbReference>
<evidence type="ECO:0000256" key="4">
    <source>
        <dbReference type="ARBA" id="ARBA00022692"/>
    </source>
</evidence>
<evidence type="ECO:0000256" key="5">
    <source>
        <dbReference type="ARBA" id="ARBA00022989"/>
    </source>
</evidence>
<evidence type="ECO:0000256" key="6">
    <source>
        <dbReference type="ARBA" id="ARBA00023136"/>
    </source>
</evidence>
<reference evidence="9 10" key="1">
    <citation type="submission" date="2017-01" db="EMBL/GenBank/DDBJ databases">
        <title>Draft genome sequence of Bacillus oleronius.</title>
        <authorList>
            <person name="Allam M."/>
        </authorList>
    </citation>
    <scope>NUCLEOTIDE SEQUENCE [LARGE SCALE GENOMIC DNA]</scope>
    <source>
        <strain evidence="9 10">DSM 9356</strain>
    </source>
</reference>